<feature type="transmembrane region" description="Helical" evidence="7">
    <location>
        <begin position="119"/>
        <end position="140"/>
    </location>
</feature>
<dbReference type="GO" id="GO:0005886">
    <property type="term" value="C:plasma membrane"/>
    <property type="evidence" value="ECO:0007669"/>
    <property type="project" value="UniProtKB-SubCell"/>
</dbReference>
<keyword evidence="5 7" id="KW-1133">Transmembrane helix</keyword>
<feature type="transmembrane region" description="Helical" evidence="7">
    <location>
        <begin position="272"/>
        <end position="293"/>
    </location>
</feature>
<name>A0A2U9NZ70_STRAS</name>
<comment type="similarity">
    <text evidence="7">Belongs to the binding-protein-dependent transport system permease family.</text>
</comment>
<evidence type="ECO:0000256" key="6">
    <source>
        <dbReference type="ARBA" id="ARBA00023136"/>
    </source>
</evidence>
<feature type="transmembrane region" description="Helical" evidence="7">
    <location>
        <begin position="84"/>
        <end position="107"/>
    </location>
</feature>
<evidence type="ECO:0000256" key="1">
    <source>
        <dbReference type="ARBA" id="ARBA00004651"/>
    </source>
</evidence>
<comment type="subcellular location">
    <subcellularLocation>
        <location evidence="1 7">Cell membrane</location>
        <topology evidence="1 7">Multi-pass membrane protein</topology>
    </subcellularLocation>
</comment>
<evidence type="ECO:0000256" key="5">
    <source>
        <dbReference type="ARBA" id="ARBA00022989"/>
    </source>
</evidence>
<feature type="transmembrane region" description="Helical" evidence="7">
    <location>
        <begin position="20"/>
        <end position="41"/>
    </location>
</feature>
<accession>A0A2U9NZ70</accession>
<dbReference type="Proteomes" id="UP000247634">
    <property type="component" value="Chromosome"/>
</dbReference>
<dbReference type="CDD" id="cd06261">
    <property type="entry name" value="TM_PBP2"/>
    <property type="match status" value="1"/>
</dbReference>
<keyword evidence="10" id="KW-1185">Reference proteome</keyword>
<dbReference type="GO" id="GO:0055085">
    <property type="term" value="P:transmembrane transport"/>
    <property type="evidence" value="ECO:0007669"/>
    <property type="project" value="InterPro"/>
</dbReference>
<keyword evidence="6 7" id="KW-0472">Membrane</keyword>
<proteinExistence type="inferred from homology"/>
<gene>
    <name evidence="9" type="ORF">DMT42_10065</name>
</gene>
<evidence type="ECO:0000313" key="9">
    <source>
        <dbReference type="EMBL" id="AWT42627.1"/>
    </source>
</evidence>
<evidence type="ECO:0000259" key="8">
    <source>
        <dbReference type="PROSITE" id="PS50928"/>
    </source>
</evidence>
<dbReference type="Gene3D" id="1.10.3720.10">
    <property type="entry name" value="MetI-like"/>
    <property type="match status" value="1"/>
</dbReference>
<dbReference type="PANTHER" id="PTHR30193">
    <property type="entry name" value="ABC TRANSPORTER PERMEASE PROTEIN"/>
    <property type="match status" value="1"/>
</dbReference>
<feature type="domain" description="ABC transmembrane type-1" evidence="8">
    <location>
        <begin position="79"/>
        <end position="293"/>
    </location>
</feature>
<dbReference type="InterPro" id="IPR051393">
    <property type="entry name" value="ABC_transporter_permease"/>
</dbReference>
<evidence type="ECO:0000256" key="2">
    <source>
        <dbReference type="ARBA" id="ARBA00022448"/>
    </source>
</evidence>
<keyword evidence="2 7" id="KW-0813">Transport</keyword>
<evidence type="ECO:0000256" key="4">
    <source>
        <dbReference type="ARBA" id="ARBA00022692"/>
    </source>
</evidence>
<protein>
    <submittedName>
        <fullName evidence="9">Sugar ABC transporter permease</fullName>
    </submittedName>
</protein>
<feature type="transmembrane region" description="Helical" evidence="7">
    <location>
        <begin position="219"/>
        <end position="239"/>
    </location>
</feature>
<dbReference type="SUPFAM" id="SSF161098">
    <property type="entry name" value="MetI-like"/>
    <property type="match status" value="1"/>
</dbReference>
<dbReference type="RefSeq" id="WP_110627550.1">
    <property type="nucleotide sequence ID" value="NZ_CP029788.1"/>
</dbReference>
<keyword evidence="4 7" id="KW-0812">Transmembrane</keyword>
<evidence type="ECO:0000313" key="10">
    <source>
        <dbReference type="Proteomes" id="UP000247634"/>
    </source>
</evidence>
<evidence type="ECO:0000256" key="7">
    <source>
        <dbReference type="RuleBase" id="RU363032"/>
    </source>
</evidence>
<reference evidence="9 10" key="1">
    <citation type="submission" date="2018-06" db="EMBL/GenBank/DDBJ databases">
        <title>The complete genome sequence of a nosiheptide producer Streptomyces actuosus ATCC 25421: deducing the ability of producing a new class III lantibiotics.</title>
        <authorList>
            <person name="Liu W."/>
            <person name="Sun F."/>
            <person name="Hu Y."/>
        </authorList>
    </citation>
    <scope>NUCLEOTIDE SEQUENCE [LARGE SCALE GENOMIC DNA]</scope>
    <source>
        <strain evidence="9 10">ATCC 25421</strain>
    </source>
</reference>
<evidence type="ECO:0000256" key="3">
    <source>
        <dbReference type="ARBA" id="ARBA00022475"/>
    </source>
</evidence>
<dbReference type="AlphaFoldDB" id="A0A2U9NZ70"/>
<dbReference type="PROSITE" id="PS50928">
    <property type="entry name" value="ABC_TM1"/>
    <property type="match status" value="1"/>
</dbReference>
<dbReference type="InterPro" id="IPR035906">
    <property type="entry name" value="MetI-like_sf"/>
</dbReference>
<dbReference type="OrthoDB" id="3210259at2"/>
<dbReference type="Pfam" id="PF00528">
    <property type="entry name" value="BPD_transp_1"/>
    <property type="match status" value="1"/>
</dbReference>
<organism evidence="9 10">
    <name type="scientific">Streptomyces actuosus</name>
    <dbReference type="NCBI Taxonomy" id="1885"/>
    <lineage>
        <taxon>Bacteria</taxon>
        <taxon>Bacillati</taxon>
        <taxon>Actinomycetota</taxon>
        <taxon>Actinomycetes</taxon>
        <taxon>Kitasatosporales</taxon>
        <taxon>Streptomycetaceae</taxon>
        <taxon>Streptomyces</taxon>
    </lineage>
</organism>
<dbReference type="InterPro" id="IPR000515">
    <property type="entry name" value="MetI-like"/>
</dbReference>
<dbReference type="EMBL" id="CP029788">
    <property type="protein sequence ID" value="AWT42627.1"/>
    <property type="molecule type" value="Genomic_DNA"/>
</dbReference>
<dbReference type="PANTHER" id="PTHR30193:SF41">
    <property type="entry name" value="DIACETYLCHITOBIOSE UPTAKE SYSTEM PERMEASE PROTEIN NGCF"/>
    <property type="match status" value="1"/>
</dbReference>
<feature type="transmembrane region" description="Helical" evidence="7">
    <location>
        <begin position="160"/>
        <end position="179"/>
    </location>
</feature>
<sequence>MATATPRPGRRRHTAAPVLFLAPFLLLFAATLLAPIGYALWMSLFREQAASGLGFGGTKTLFVGAGNYLRALDDPGFRRGFAHIALYCAVYIPVMVGGALALALLLDSALARAKRFFQLAYFLPHAVPGLIAAIIWGFLYTPGLSPVLDLLSAFGADWDVLGADGAVFAMANAATWQWIGYNMVIFYAALQAVPRETLEAAVVDGAGQLRTAVSVKLPMIRSSVVLTTLFTAVGAIQLFNEPEVLRSRSAAISPDWSPVMFIYQAAFTRHDYGLAAAASLLLAVLGAALSFVITRLGNRWKEA</sequence>
<dbReference type="KEGG" id="sact:DMT42_10065"/>
<keyword evidence="3" id="KW-1003">Cell membrane</keyword>